<dbReference type="GO" id="GO:1904491">
    <property type="term" value="P:protein localization to ciliary transition zone"/>
    <property type="evidence" value="ECO:0007669"/>
    <property type="project" value="TreeGrafter"/>
</dbReference>
<name>A0A8C5JCK6_JUNHY</name>
<dbReference type="PANTHER" id="PTHR31043:SF3">
    <property type="entry name" value="NEPHROCYSTIN-4"/>
    <property type="match status" value="1"/>
</dbReference>
<sequence length="116" mass="13331">MGEWERVFRQHRPLPPHPQRGRARPPPRSAAFRCVLKHLTGLSPKLVLCALQGAEYQLRLSLFDATYHHFFGRTWRSSWRAASPAPPRSARATFNEVGKTQKQTLFSPFCPDTIHL</sequence>
<feature type="region of interest" description="Disordered" evidence="1">
    <location>
        <begin position="1"/>
        <end position="27"/>
    </location>
</feature>
<evidence type="ECO:0000313" key="2">
    <source>
        <dbReference type="Ensembl" id="ENSJHYP00000016302.1"/>
    </source>
</evidence>
<proteinExistence type="predicted"/>
<keyword evidence="3" id="KW-1185">Reference proteome</keyword>
<evidence type="ECO:0000313" key="3">
    <source>
        <dbReference type="Proteomes" id="UP000694408"/>
    </source>
</evidence>
<dbReference type="OMA" id="WHEVFAH"/>
<dbReference type="Ensembl" id="ENSJHYT00000019640.1">
    <property type="protein sequence ID" value="ENSJHYP00000016302.1"/>
    <property type="gene ID" value="ENSJHYG00000012478.1"/>
</dbReference>
<dbReference type="GO" id="GO:0036064">
    <property type="term" value="C:ciliary basal body"/>
    <property type="evidence" value="ECO:0007669"/>
    <property type="project" value="TreeGrafter"/>
</dbReference>
<protein>
    <submittedName>
        <fullName evidence="2">Uncharacterized protein</fullName>
    </submittedName>
</protein>
<evidence type="ECO:0000256" key="1">
    <source>
        <dbReference type="SAM" id="MobiDB-lite"/>
    </source>
</evidence>
<dbReference type="PANTHER" id="PTHR31043">
    <property type="entry name" value="NEPHROCYSTIN-4"/>
    <property type="match status" value="1"/>
</dbReference>
<dbReference type="GO" id="GO:0097730">
    <property type="term" value="C:non-motile cilium"/>
    <property type="evidence" value="ECO:0007669"/>
    <property type="project" value="InterPro"/>
</dbReference>
<organism evidence="2 3">
    <name type="scientific">Junco hyemalis</name>
    <name type="common">Dark-eyed junco</name>
    <dbReference type="NCBI Taxonomy" id="40217"/>
    <lineage>
        <taxon>Eukaryota</taxon>
        <taxon>Metazoa</taxon>
        <taxon>Chordata</taxon>
        <taxon>Craniata</taxon>
        <taxon>Vertebrata</taxon>
        <taxon>Euteleostomi</taxon>
        <taxon>Archelosauria</taxon>
        <taxon>Archosauria</taxon>
        <taxon>Dinosauria</taxon>
        <taxon>Saurischia</taxon>
        <taxon>Theropoda</taxon>
        <taxon>Coelurosauria</taxon>
        <taxon>Aves</taxon>
        <taxon>Neognathae</taxon>
        <taxon>Neoaves</taxon>
        <taxon>Telluraves</taxon>
        <taxon>Australaves</taxon>
        <taxon>Passeriformes</taxon>
        <taxon>Passerellidae</taxon>
        <taxon>Junco</taxon>
    </lineage>
</organism>
<reference evidence="2" key="2">
    <citation type="submission" date="2025-09" db="UniProtKB">
        <authorList>
            <consortium name="Ensembl"/>
        </authorList>
    </citation>
    <scope>IDENTIFICATION</scope>
</reference>
<dbReference type="InterPro" id="IPR029775">
    <property type="entry name" value="NPHP4"/>
</dbReference>
<feature type="compositionally biased region" description="Basic residues" evidence="1">
    <location>
        <begin position="9"/>
        <end position="25"/>
    </location>
</feature>
<dbReference type="GO" id="GO:0035869">
    <property type="term" value="C:ciliary transition zone"/>
    <property type="evidence" value="ECO:0007669"/>
    <property type="project" value="TreeGrafter"/>
</dbReference>
<reference evidence="2" key="1">
    <citation type="submission" date="2025-08" db="UniProtKB">
        <authorList>
            <consortium name="Ensembl"/>
        </authorList>
    </citation>
    <scope>IDENTIFICATION</scope>
</reference>
<dbReference type="GO" id="GO:0097546">
    <property type="term" value="C:ciliary base"/>
    <property type="evidence" value="ECO:0007669"/>
    <property type="project" value="TreeGrafter"/>
</dbReference>
<dbReference type="AlphaFoldDB" id="A0A8C5JCK6"/>
<accession>A0A8C5JCK6</accession>
<dbReference type="GO" id="GO:0090090">
    <property type="term" value="P:negative regulation of canonical Wnt signaling pathway"/>
    <property type="evidence" value="ECO:0007669"/>
    <property type="project" value="InterPro"/>
</dbReference>
<dbReference type="Proteomes" id="UP000694408">
    <property type="component" value="Unplaced"/>
</dbReference>